<comment type="function">
    <text evidence="2">May mediate accelerated ATP-independent bidirectional transbilayer migration of phospholipids upon binding calcium ions that results in a loss of phospholipid asymmetry in the plasma membrane.</text>
</comment>
<accession>A0A183AEC0</accession>
<evidence type="ECO:0000256" key="2">
    <source>
        <dbReference type="RuleBase" id="RU363116"/>
    </source>
</evidence>
<dbReference type="WBParaSite" id="ECPE_0000531801-mRNA-1">
    <property type="protein sequence ID" value="ECPE_0000531801-mRNA-1"/>
    <property type="gene ID" value="ECPE_0000531801"/>
</dbReference>
<sequence>MGCDCLDPLEVTTDSLEVEKVFSADGVFEIGRITRKSSHVVQELITNADTFVATFPIDLEVRLKAVLLCSVFFLSFALRFHSFMTPSFQPRSKSNVILVNAGLASRTSTLFIRDGN</sequence>
<comment type="similarity">
    <text evidence="1 2">Belongs to the phospholipid scramblase family.</text>
</comment>
<keyword evidence="2" id="KW-0449">Lipoprotein</keyword>
<evidence type="ECO:0000256" key="1">
    <source>
        <dbReference type="ARBA" id="ARBA00005350"/>
    </source>
</evidence>
<protein>
    <recommendedName>
        <fullName evidence="2">Phospholipid scramblase</fullName>
    </recommendedName>
</protein>
<reference evidence="5" key="1">
    <citation type="submission" date="2016-06" db="UniProtKB">
        <authorList>
            <consortium name="WormBaseParasite"/>
        </authorList>
    </citation>
    <scope>IDENTIFICATION</scope>
</reference>
<keyword evidence="2" id="KW-0564">Palmitate</keyword>
<gene>
    <name evidence="3" type="ORF">ECPE_LOCUS5305</name>
</gene>
<dbReference type="InterPro" id="IPR005552">
    <property type="entry name" value="Scramblase"/>
</dbReference>
<dbReference type="EMBL" id="UZAN01042154">
    <property type="protein sequence ID" value="VDP75163.1"/>
    <property type="molecule type" value="Genomic_DNA"/>
</dbReference>
<organism evidence="5">
    <name type="scientific">Echinostoma caproni</name>
    <dbReference type="NCBI Taxonomy" id="27848"/>
    <lineage>
        <taxon>Eukaryota</taxon>
        <taxon>Metazoa</taxon>
        <taxon>Spiralia</taxon>
        <taxon>Lophotrochozoa</taxon>
        <taxon>Platyhelminthes</taxon>
        <taxon>Trematoda</taxon>
        <taxon>Digenea</taxon>
        <taxon>Plagiorchiida</taxon>
        <taxon>Echinostomata</taxon>
        <taxon>Echinostomatoidea</taxon>
        <taxon>Echinostomatidae</taxon>
        <taxon>Echinostoma</taxon>
    </lineage>
</organism>
<evidence type="ECO:0000313" key="4">
    <source>
        <dbReference type="Proteomes" id="UP000272942"/>
    </source>
</evidence>
<evidence type="ECO:0000313" key="5">
    <source>
        <dbReference type="WBParaSite" id="ECPE_0000531801-mRNA-1"/>
    </source>
</evidence>
<dbReference type="Proteomes" id="UP000272942">
    <property type="component" value="Unassembled WGS sequence"/>
</dbReference>
<name>A0A183AEC0_9TREM</name>
<keyword evidence="2" id="KW-0106">Calcium</keyword>
<proteinExistence type="inferred from homology"/>
<comment type="cofactor">
    <cofactor evidence="2">
        <name>Ca(2+)</name>
        <dbReference type="ChEBI" id="CHEBI:29108"/>
    </cofactor>
</comment>
<dbReference type="Pfam" id="PF03803">
    <property type="entry name" value="Scramblase"/>
    <property type="match status" value="1"/>
</dbReference>
<dbReference type="AlphaFoldDB" id="A0A183AEC0"/>
<dbReference type="GO" id="GO:0017128">
    <property type="term" value="F:phospholipid scramblase activity"/>
    <property type="evidence" value="ECO:0007669"/>
    <property type="project" value="InterPro"/>
</dbReference>
<evidence type="ECO:0000313" key="3">
    <source>
        <dbReference type="EMBL" id="VDP75163.1"/>
    </source>
</evidence>
<reference evidence="3 4" key="2">
    <citation type="submission" date="2018-11" db="EMBL/GenBank/DDBJ databases">
        <authorList>
            <consortium name="Pathogen Informatics"/>
        </authorList>
    </citation>
    <scope>NUCLEOTIDE SEQUENCE [LARGE SCALE GENOMIC DNA]</scope>
    <source>
        <strain evidence="3 4">Egypt</strain>
    </source>
</reference>
<keyword evidence="4" id="KW-1185">Reference proteome</keyword>
<dbReference type="OrthoDB" id="191150at2759"/>